<dbReference type="AlphaFoldDB" id="A0A9P9FTZ2"/>
<evidence type="ECO:0000313" key="10">
    <source>
        <dbReference type="Proteomes" id="UP000738349"/>
    </source>
</evidence>
<keyword evidence="4 5" id="KW-0720">Serine protease</keyword>
<keyword evidence="3 5" id="KW-0378">Hydrolase</keyword>
<dbReference type="PROSITE" id="PS00138">
    <property type="entry name" value="SUBTILASE_SER"/>
    <property type="match status" value="1"/>
</dbReference>
<feature type="active site" description="Charge relay system" evidence="5">
    <location>
        <position position="662"/>
    </location>
</feature>
<evidence type="ECO:0000259" key="7">
    <source>
        <dbReference type="Pfam" id="PF00082"/>
    </source>
</evidence>
<dbReference type="GO" id="GO:0004252">
    <property type="term" value="F:serine-type endopeptidase activity"/>
    <property type="evidence" value="ECO:0007669"/>
    <property type="project" value="UniProtKB-UniRule"/>
</dbReference>
<dbReference type="InterPro" id="IPR036852">
    <property type="entry name" value="Peptidase_S8/S53_dom_sf"/>
</dbReference>
<evidence type="ECO:0000259" key="8">
    <source>
        <dbReference type="Pfam" id="PF24476"/>
    </source>
</evidence>
<dbReference type="PANTHER" id="PTHR43806:SF11">
    <property type="entry name" value="CEREVISIN-RELATED"/>
    <property type="match status" value="1"/>
</dbReference>
<evidence type="ECO:0000256" key="3">
    <source>
        <dbReference type="ARBA" id="ARBA00022801"/>
    </source>
</evidence>
<dbReference type="SUPFAM" id="SSF52743">
    <property type="entry name" value="Subtilisin-like"/>
    <property type="match status" value="1"/>
</dbReference>
<gene>
    <name evidence="9" type="ORF">EDB81DRAFT_30100</name>
</gene>
<dbReference type="PROSITE" id="PS51892">
    <property type="entry name" value="SUBTILASE"/>
    <property type="match status" value="1"/>
</dbReference>
<dbReference type="PRINTS" id="PR00723">
    <property type="entry name" value="SUBTILISIN"/>
</dbReference>
<feature type="active site" description="Charge relay system" evidence="5">
    <location>
        <position position="811"/>
    </location>
</feature>
<reference evidence="9" key="1">
    <citation type="journal article" date="2021" name="Nat. Commun.">
        <title>Genetic determinants of endophytism in the Arabidopsis root mycobiome.</title>
        <authorList>
            <person name="Mesny F."/>
            <person name="Miyauchi S."/>
            <person name="Thiergart T."/>
            <person name="Pickel B."/>
            <person name="Atanasova L."/>
            <person name="Karlsson M."/>
            <person name="Huettel B."/>
            <person name="Barry K.W."/>
            <person name="Haridas S."/>
            <person name="Chen C."/>
            <person name="Bauer D."/>
            <person name="Andreopoulos W."/>
            <person name="Pangilinan J."/>
            <person name="LaButti K."/>
            <person name="Riley R."/>
            <person name="Lipzen A."/>
            <person name="Clum A."/>
            <person name="Drula E."/>
            <person name="Henrissat B."/>
            <person name="Kohler A."/>
            <person name="Grigoriev I.V."/>
            <person name="Martin F.M."/>
            <person name="Hacquard S."/>
        </authorList>
    </citation>
    <scope>NUCLEOTIDE SEQUENCE</scope>
    <source>
        <strain evidence="9">MPI-CAGE-AT-0147</strain>
    </source>
</reference>
<evidence type="ECO:0000313" key="9">
    <source>
        <dbReference type="EMBL" id="KAH7175966.1"/>
    </source>
</evidence>
<keyword evidence="6" id="KW-0732">Signal</keyword>
<dbReference type="Pfam" id="PF00082">
    <property type="entry name" value="Peptidase_S8"/>
    <property type="match status" value="1"/>
</dbReference>
<evidence type="ECO:0000256" key="6">
    <source>
        <dbReference type="SAM" id="SignalP"/>
    </source>
</evidence>
<dbReference type="InterPro" id="IPR050131">
    <property type="entry name" value="Peptidase_S8_subtilisin-like"/>
</dbReference>
<evidence type="ECO:0000256" key="4">
    <source>
        <dbReference type="ARBA" id="ARBA00022825"/>
    </source>
</evidence>
<dbReference type="InterPro" id="IPR023828">
    <property type="entry name" value="Peptidase_S8_Ser-AS"/>
</dbReference>
<comment type="caution">
    <text evidence="9">The sequence shown here is derived from an EMBL/GenBank/DDBJ whole genome shotgun (WGS) entry which is preliminary data.</text>
</comment>
<keyword evidence="2 5" id="KW-0645">Protease</keyword>
<dbReference type="EMBL" id="JAGMUV010000001">
    <property type="protein sequence ID" value="KAH7175966.1"/>
    <property type="molecule type" value="Genomic_DNA"/>
</dbReference>
<feature type="domain" description="Peptidase S8/S53" evidence="7">
    <location>
        <begin position="616"/>
        <end position="841"/>
    </location>
</feature>
<evidence type="ECO:0000256" key="1">
    <source>
        <dbReference type="ARBA" id="ARBA00011073"/>
    </source>
</evidence>
<name>A0A9P9FTZ2_9HYPO</name>
<evidence type="ECO:0000256" key="2">
    <source>
        <dbReference type="ARBA" id="ARBA00022670"/>
    </source>
</evidence>
<protein>
    <recommendedName>
        <fullName evidence="11">Peptidase S8/S53 domain-containing protein</fullName>
    </recommendedName>
</protein>
<comment type="similarity">
    <text evidence="1 5">Belongs to the peptidase S8 family.</text>
</comment>
<feature type="domain" description="DUF7580" evidence="8">
    <location>
        <begin position="241"/>
        <end position="529"/>
    </location>
</feature>
<feature type="chain" id="PRO_5040220629" description="Peptidase S8/S53 domain-containing protein" evidence="6">
    <location>
        <begin position="27"/>
        <end position="895"/>
    </location>
</feature>
<accession>A0A9P9FTZ2</accession>
<evidence type="ECO:0008006" key="11">
    <source>
        <dbReference type="Google" id="ProtNLM"/>
    </source>
</evidence>
<proteinExistence type="inferred from homology"/>
<dbReference type="InterPro" id="IPR000209">
    <property type="entry name" value="Peptidase_S8/S53_dom"/>
</dbReference>
<evidence type="ECO:0000256" key="5">
    <source>
        <dbReference type="PROSITE-ProRule" id="PRU01240"/>
    </source>
</evidence>
<feature type="active site" description="Charge relay system" evidence="5">
    <location>
        <position position="621"/>
    </location>
</feature>
<dbReference type="InterPro" id="IPR056002">
    <property type="entry name" value="DUF7580"/>
</dbReference>
<feature type="signal peptide" evidence="6">
    <location>
        <begin position="1"/>
        <end position="26"/>
    </location>
</feature>
<keyword evidence="10" id="KW-1185">Reference proteome</keyword>
<organism evidence="9 10">
    <name type="scientific">Dactylonectria macrodidyma</name>
    <dbReference type="NCBI Taxonomy" id="307937"/>
    <lineage>
        <taxon>Eukaryota</taxon>
        <taxon>Fungi</taxon>
        <taxon>Dikarya</taxon>
        <taxon>Ascomycota</taxon>
        <taxon>Pezizomycotina</taxon>
        <taxon>Sordariomycetes</taxon>
        <taxon>Hypocreomycetidae</taxon>
        <taxon>Hypocreales</taxon>
        <taxon>Nectriaceae</taxon>
        <taxon>Dactylonectria</taxon>
    </lineage>
</organism>
<dbReference type="CDD" id="cd00306">
    <property type="entry name" value="Peptidases_S8_S53"/>
    <property type="match status" value="1"/>
</dbReference>
<dbReference type="Pfam" id="PF24476">
    <property type="entry name" value="DUF7580"/>
    <property type="match status" value="1"/>
</dbReference>
<dbReference type="OrthoDB" id="206201at2759"/>
<dbReference type="Gene3D" id="3.40.50.200">
    <property type="entry name" value="Peptidase S8/S53 domain"/>
    <property type="match status" value="1"/>
</dbReference>
<dbReference type="Proteomes" id="UP000738349">
    <property type="component" value="Unassembled WGS sequence"/>
</dbReference>
<dbReference type="InterPro" id="IPR015500">
    <property type="entry name" value="Peptidase_S8_subtilisin-rel"/>
</dbReference>
<sequence>MPDLTAARVRWGFLRILHPLFLYAESLPRVEDVDQDDNGTGAFDDSAVDRVDHLKNEITTLRNDLKLNVIRQQLIDTDQLTEDDAIVEGLEAELHSLLVQLEDLIDPTALGLEESQSSLEPGSLDCFPRLVALRTILKGQHEDVASPNDEEASAYTDETCTDAPTELSWSRTYSPTLVAHAASFIRFPKNVAGIESYRRTISRFGTALDRTLDNSSISWMMETQTLDYTSQDLEAIQRAQDFTSTCTSLFSQMVDGAKCGTPHQAKLHLSGFKHDQLQMHIRTCKETDWIPTVFTRSLGSPSPDRFYLDHICSMASSPATRPEALHVSFNSEGMWASNEATGLDPRSLLGPGELSLDHYLAESDGLTLKYRKLAGVLLAASMFQLSDSPWIQHHLGTECIFMPSPDNKRLQQWCPRVLCTLVRNSCTDLQSNSIAAFGVLVLELEANRKASWTTDDEDWITGEKSNHVRLARILKTWEDLVGDDYRRVAKACLEFDSLIEGLDHPDIVPERKGLAIIYKCILEPLFRHVTKSFGNLAPIFKGMFGPGRSLTAPMNISPSITAKRVLFDDDDSVPERDDQITARLFISSLNHFFQKIGTLHENMSSLAQYPTHERIRIVVLDSGVDETDSIIRFAIKFGRINTQKSRSFVGRADEWCQDSCGHGTHVAQLLLKTAPAAEIYVGKICTQKVINDEFMPGIAKAIDWAVKECDAHIISMSFGFEDENDLIDAAVDNAIDAGKLIIAAASNNGGLSGRARPARHEGVICIHATDGKGNKGGMNPSPLPNRDNFATLGVAVPCKWKGKDVWKSGTSFAVPIAAGFAAGIMEFSKYRCTNLKPRKLKILQRKQGMHVIFQKMAELRDGYDFIHPVRLWKDWQDPKTEQQAVKVIEHIMEEL</sequence>
<dbReference type="GO" id="GO:0006508">
    <property type="term" value="P:proteolysis"/>
    <property type="evidence" value="ECO:0007669"/>
    <property type="project" value="UniProtKB-KW"/>
</dbReference>
<dbReference type="PANTHER" id="PTHR43806">
    <property type="entry name" value="PEPTIDASE S8"/>
    <property type="match status" value="1"/>
</dbReference>